<dbReference type="PANTHER" id="PTHR35332:SF2">
    <property type="entry name" value="REGULATION OF ENOLASE PROTEIN 1"/>
    <property type="match status" value="1"/>
</dbReference>
<dbReference type="InterPro" id="IPR009784">
    <property type="entry name" value="DUF1349"/>
</dbReference>
<name>A0A0C4DM14_MAGP6</name>
<keyword evidence="1" id="KW-0732">Signal</keyword>
<dbReference type="Proteomes" id="UP000011715">
    <property type="component" value="Unassembled WGS sequence"/>
</dbReference>
<evidence type="ECO:0000313" key="3">
    <source>
        <dbReference type="EnsemblFungi" id="MAPG_00815T0"/>
    </source>
</evidence>
<evidence type="ECO:0000313" key="4">
    <source>
        <dbReference type="Proteomes" id="UP000011715"/>
    </source>
</evidence>
<accession>A0A0C4DM14</accession>
<reference evidence="3" key="5">
    <citation type="submission" date="2015-06" db="UniProtKB">
        <authorList>
            <consortium name="EnsemblFungi"/>
        </authorList>
    </citation>
    <scope>IDENTIFICATION</scope>
    <source>
        <strain evidence="3">ATCC 64411</strain>
    </source>
</reference>
<dbReference type="VEuPathDB" id="FungiDB:MAPG_00815"/>
<dbReference type="AlphaFoldDB" id="A0A0C4DM14"/>
<dbReference type="EnsemblFungi" id="MAPG_00815T0">
    <property type="protein sequence ID" value="MAPG_00815T0"/>
    <property type="gene ID" value="MAPG_00815"/>
</dbReference>
<dbReference type="OrthoDB" id="42525at2759"/>
<feature type="signal peptide" evidence="1">
    <location>
        <begin position="1"/>
        <end position="19"/>
    </location>
</feature>
<dbReference type="Gene3D" id="2.60.120.200">
    <property type="match status" value="1"/>
</dbReference>
<dbReference type="OMA" id="DVWSKPP"/>
<feature type="chain" id="PRO_5009385130" evidence="1">
    <location>
        <begin position="20"/>
        <end position="237"/>
    </location>
</feature>
<dbReference type="eggNOG" id="ENOG502S8JK">
    <property type="taxonomic scope" value="Eukaryota"/>
</dbReference>
<reference evidence="3" key="4">
    <citation type="journal article" date="2015" name="G3 (Bethesda)">
        <title>Genome sequences of three phytopathogenic species of the Magnaporthaceae family of fungi.</title>
        <authorList>
            <person name="Okagaki L.H."/>
            <person name="Nunes C.C."/>
            <person name="Sailsbery J."/>
            <person name="Clay B."/>
            <person name="Brown D."/>
            <person name="John T."/>
            <person name="Oh Y."/>
            <person name="Young N."/>
            <person name="Fitzgerald M."/>
            <person name="Haas B.J."/>
            <person name="Zeng Q."/>
            <person name="Young S."/>
            <person name="Adiconis X."/>
            <person name="Fan L."/>
            <person name="Levin J.Z."/>
            <person name="Mitchell T.K."/>
            <person name="Okubara P.A."/>
            <person name="Farman M.L."/>
            <person name="Kohn L.M."/>
            <person name="Birren B."/>
            <person name="Ma L.-J."/>
            <person name="Dean R.A."/>
        </authorList>
    </citation>
    <scope>NUCLEOTIDE SEQUENCE</scope>
    <source>
        <strain evidence="3">ATCC 64411 / 73-15</strain>
    </source>
</reference>
<evidence type="ECO:0000313" key="2">
    <source>
        <dbReference type="EMBL" id="KLU81733.1"/>
    </source>
</evidence>
<dbReference type="EMBL" id="ADBL01000190">
    <property type="status" value="NOT_ANNOTATED_CDS"/>
    <property type="molecule type" value="Genomic_DNA"/>
</dbReference>
<reference evidence="2" key="3">
    <citation type="submission" date="2011-03" db="EMBL/GenBank/DDBJ databases">
        <title>Annotation of Magnaporthe poae ATCC 64411.</title>
        <authorList>
            <person name="Ma L.-J."/>
            <person name="Dead R."/>
            <person name="Young S.K."/>
            <person name="Zeng Q."/>
            <person name="Gargeya S."/>
            <person name="Fitzgerald M."/>
            <person name="Haas B."/>
            <person name="Abouelleil A."/>
            <person name="Alvarado L."/>
            <person name="Arachchi H.M."/>
            <person name="Berlin A."/>
            <person name="Brown A."/>
            <person name="Chapman S.B."/>
            <person name="Chen Z."/>
            <person name="Dunbar C."/>
            <person name="Freedman E."/>
            <person name="Gearin G."/>
            <person name="Gellesch M."/>
            <person name="Goldberg J."/>
            <person name="Griggs A."/>
            <person name="Gujja S."/>
            <person name="Heiman D."/>
            <person name="Howarth C."/>
            <person name="Larson L."/>
            <person name="Lui A."/>
            <person name="MacDonald P.J.P."/>
            <person name="Mehta T."/>
            <person name="Montmayeur A."/>
            <person name="Murphy C."/>
            <person name="Neiman D."/>
            <person name="Pearson M."/>
            <person name="Priest M."/>
            <person name="Roberts A."/>
            <person name="Saif S."/>
            <person name="Shea T."/>
            <person name="Shenoy N."/>
            <person name="Sisk P."/>
            <person name="Stolte C."/>
            <person name="Sykes S."/>
            <person name="Yandava C."/>
            <person name="Wortman J."/>
            <person name="Nusbaum C."/>
            <person name="Birren B."/>
        </authorList>
    </citation>
    <scope>NUCLEOTIDE SEQUENCE</scope>
    <source>
        <strain evidence="2">ATCC 64411</strain>
    </source>
</reference>
<reference evidence="2" key="1">
    <citation type="submission" date="2010-05" db="EMBL/GenBank/DDBJ databases">
        <title>The Genome Sequence of Magnaporthe poae strain ATCC 64411.</title>
        <authorList>
            <consortium name="The Broad Institute Genome Sequencing Platform"/>
            <consortium name="Broad Institute Genome Sequencing Center for Infectious Disease"/>
            <person name="Ma L.-J."/>
            <person name="Dead R."/>
            <person name="Young S."/>
            <person name="Zeng Q."/>
            <person name="Koehrsen M."/>
            <person name="Alvarado L."/>
            <person name="Berlin A."/>
            <person name="Chapman S.B."/>
            <person name="Chen Z."/>
            <person name="Freedman E."/>
            <person name="Gellesch M."/>
            <person name="Goldberg J."/>
            <person name="Griggs A."/>
            <person name="Gujja S."/>
            <person name="Heilman E.R."/>
            <person name="Heiman D."/>
            <person name="Hepburn T."/>
            <person name="Howarth C."/>
            <person name="Jen D."/>
            <person name="Larson L."/>
            <person name="Mehta T."/>
            <person name="Neiman D."/>
            <person name="Pearson M."/>
            <person name="Roberts A."/>
            <person name="Saif S."/>
            <person name="Shea T."/>
            <person name="Shenoy N."/>
            <person name="Sisk P."/>
            <person name="Stolte C."/>
            <person name="Sykes S."/>
            <person name="Walk T."/>
            <person name="White J."/>
            <person name="Yandava C."/>
            <person name="Haas B."/>
            <person name="Nusbaum C."/>
            <person name="Birren B."/>
        </authorList>
    </citation>
    <scope>NUCLEOTIDE SEQUENCE</scope>
    <source>
        <strain evidence="2">ATCC 64411</strain>
    </source>
</reference>
<reference evidence="4" key="2">
    <citation type="submission" date="2010-05" db="EMBL/GenBank/DDBJ databases">
        <title>The genome sequence of Magnaporthe poae strain ATCC 64411.</title>
        <authorList>
            <person name="Ma L.-J."/>
            <person name="Dead R."/>
            <person name="Young S."/>
            <person name="Zeng Q."/>
            <person name="Koehrsen M."/>
            <person name="Alvarado L."/>
            <person name="Berlin A."/>
            <person name="Chapman S.B."/>
            <person name="Chen Z."/>
            <person name="Freedman E."/>
            <person name="Gellesch M."/>
            <person name="Goldberg J."/>
            <person name="Griggs A."/>
            <person name="Gujja S."/>
            <person name="Heilman E.R."/>
            <person name="Heiman D."/>
            <person name="Hepburn T."/>
            <person name="Howarth C."/>
            <person name="Jen D."/>
            <person name="Larson L."/>
            <person name="Mehta T."/>
            <person name="Neiman D."/>
            <person name="Pearson M."/>
            <person name="Roberts A."/>
            <person name="Saif S."/>
            <person name="Shea T."/>
            <person name="Shenoy N."/>
            <person name="Sisk P."/>
            <person name="Stolte C."/>
            <person name="Sykes S."/>
            <person name="Walk T."/>
            <person name="White J."/>
            <person name="Yandava C."/>
            <person name="Haas B."/>
            <person name="Nusbaum C."/>
            <person name="Birren B."/>
        </authorList>
    </citation>
    <scope>NUCLEOTIDE SEQUENCE [LARGE SCALE GENOMIC DNA]</scope>
    <source>
        <strain evidence="4">ATCC 64411 / 73-15</strain>
    </source>
</reference>
<protein>
    <submittedName>
        <fullName evidence="2 3">Uncharacterized protein</fullName>
    </submittedName>
</protein>
<dbReference type="PANTHER" id="PTHR35332">
    <property type="entry name" value="REGULATION OF ENOLASE PROTEIN 1"/>
    <property type="match status" value="1"/>
</dbReference>
<keyword evidence="4" id="KW-1185">Reference proteome</keyword>
<dbReference type="STRING" id="644358.A0A0C4DM14"/>
<dbReference type="Pfam" id="PF07081">
    <property type="entry name" value="DUF1349"/>
    <property type="match status" value="1"/>
</dbReference>
<gene>
    <name evidence="2" type="ORF">MAPG_00815</name>
</gene>
<sequence length="237" mass="24994">MKLSIVAAATASLSALTLASPAPKSQPSAAMNTFNISAKSGTDAWRKPPSTNDFNAPTFVPAGVKSTGPLAKFKSVSVSFSFTPKVLYDQAGVILAMRPAGSGSAKDSAPPKWVKSGVELFNGTPCMGTVATDNWSDWSLAPVPDEAIFLPEGAPGSKQGFTRVSVEKGGDDAKAPTLWVYLVTDEGVKKPLREITWVFDPAIGDWEVDVAAYVARPQPAPDALAVSFKDFDAQWSE</sequence>
<evidence type="ECO:0000256" key="1">
    <source>
        <dbReference type="SAM" id="SignalP"/>
    </source>
</evidence>
<organism evidence="3 4">
    <name type="scientific">Magnaporthiopsis poae (strain ATCC 64411 / 73-15)</name>
    <name type="common">Kentucky bluegrass fungus</name>
    <name type="synonym">Magnaporthe poae</name>
    <dbReference type="NCBI Taxonomy" id="644358"/>
    <lineage>
        <taxon>Eukaryota</taxon>
        <taxon>Fungi</taxon>
        <taxon>Dikarya</taxon>
        <taxon>Ascomycota</taxon>
        <taxon>Pezizomycotina</taxon>
        <taxon>Sordariomycetes</taxon>
        <taxon>Sordariomycetidae</taxon>
        <taxon>Magnaporthales</taxon>
        <taxon>Magnaporthaceae</taxon>
        <taxon>Magnaporthiopsis</taxon>
    </lineage>
</organism>
<proteinExistence type="predicted"/>
<dbReference type="EMBL" id="GL876966">
    <property type="protein sequence ID" value="KLU81733.1"/>
    <property type="molecule type" value="Genomic_DNA"/>
</dbReference>